<feature type="transmembrane region" description="Helical" evidence="7">
    <location>
        <begin position="312"/>
        <end position="331"/>
    </location>
</feature>
<evidence type="ECO:0000256" key="1">
    <source>
        <dbReference type="ARBA" id="ARBA00004651"/>
    </source>
</evidence>
<feature type="transmembrane region" description="Helical" evidence="7">
    <location>
        <begin position="352"/>
        <end position="372"/>
    </location>
</feature>
<dbReference type="EMBL" id="NOJZ02000039">
    <property type="protein sequence ID" value="RDY22558.1"/>
    <property type="molecule type" value="Genomic_DNA"/>
</dbReference>
<dbReference type="PROSITE" id="PS50850">
    <property type="entry name" value="MFS"/>
    <property type="match status" value="1"/>
</dbReference>
<protein>
    <submittedName>
        <fullName evidence="9">MFS transporter</fullName>
    </submittedName>
</protein>
<evidence type="ECO:0000313" key="9">
    <source>
        <dbReference type="EMBL" id="RDY22558.1"/>
    </source>
</evidence>
<dbReference type="Gene3D" id="1.20.1250.20">
    <property type="entry name" value="MFS general substrate transporter like domains"/>
    <property type="match status" value="1"/>
</dbReference>
<evidence type="ECO:0000256" key="3">
    <source>
        <dbReference type="ARBA" id="ARBA00022475"/>
    </source>
</evidence>
<feature type="domain" description="Major facilitator superfamily (MFS) profile" evidence="8">
    <location>
        <begin position="16"/>
        <end position="403"/>
    </location>
</feature>
<keyword evidence="6 7" id="KW-0472">Membrane</keyword>
<keyword evidence="5 7" id="KW-1133">Transmembrane helix</keyword>
<dbReference type="PANTHER" id="PTHR23517">
    <property type="entry name" value="RESISTANCE PROTEIN MDTM, PUTATIVE-RELATED-RELATED"/>
    <property type="match status" value="1"/>
</dbReference>
<feature type="transmembrane region" description="Helical" evidence="7">
    <location>
        <begin position="82"/>
        <end position="100"/>
    </location>
</feature>
<evidence type="ECO:0000313" key="10">
    <source>
        <dbReference type="Proteomes" id="UP000243494"/>
    </source>
</evidence>
<gene>
    <name evidence="9" type="ORF">CHF27_012730</name>
</gene>
<dbReference type="Pfam" id="PF07690">
    <property type="entry name" value="MFS_1"/>
    <property type="match status" value="1"/>
</dbReference>
<feature type="transmembrane region" description="Helical" evidence="7">
    <location>
        <begin position="263"/>
        <end position="282"/>
    </location>
</feature>
<dbReference type="RefSeq" id="WP_095405131.1">
    <property type="nucleotide sequence ID" value="NZ_NOJZ02000039.1"/>
</dbReference>
<feature type="transmembrane region" description="Helical" evidence="7">
    <location>
        <begin position="378"/>
        <end position="401"/>
    </location>
</feature>
<keyword evidence="4 7" id="KW-0812">Transmembrane</keyword>
<dbReference type="InterPro" id="IPR020846">
    <property type="entry name" value="MFS_dom"/>
</dbReference>
<evidence type="ECO:0000256" key="4">
    <source>
        <dbReference type="ARBA" id="ARBA00022692"/>
    </source>
</evidence>
<keyword evidence="2" id="KW-0813">Transport</keyword>
<evidence type="ECO:0000259" key="8">
    <source>
        <dbReference type="PROSITE" id="PS50850"/>
    </source>
</evidence>
<keyword evidence="3" id="KW-1003">Cell membrane</keyword>
<dbReference type="InterPro" id="IPR011701">
    <property type="entry name" value="MFS"/>
</dbReference>
<sequence length="408" mass="44891">MNFKNLINNYKGLPREIYILFVGKIVNSIGAFVYPLMSLILTQKIGMSATQAGELVTTLAIFQVPCIVFGGKLADTIGRRKVIILFQLLGAVTLILCGFINPSILTAKMMIAASCFYSLSTASYDALSADLTNKSNRKTSYSLLYMGTNIGFAVGPIIAGFLYKNYLPLIFIGDAITTLISLLLFILFVKEPDKDQIKKETQQNYLEKETEGSVIKLLIERPILIIFPFILFLFQFTYCQWGFAVPLQMGKLYGADGAKIYGFLGAFNGLIVILSTPLLTVYTKKYNALKIMATGGVLYSICFLIISMFNNISFIFLAILSLTIGEVLIAINSSTFIANNTPSSHRGRVSSFMPLISGTGYAIGPLIMGNIIDNRGIYTGWMVIISVSFLGSVLMYVLSLIRKSKVTN</sequence>
<feature type="transmembrane region" description="Helical" evidence="7">
    <location>
        <begin position="17"/>
        <end position="40"/>
    </location>
</feature>
<feature type="transmembrane region" description="Helical" evidence="7">
    <location>
        <begin position="223"/>
        <end position="243"/>
    </location>
</feature>
<comment type="caution">
    <text evidence="9">The sequence shown here is derived from an EMBL/GenBank/DDBJ whole genome shotgun (WGS) entry which is preliminary data.</text>
</comment>
<feature type="transmembrane region" description="Helical" evidence="7">
    <location>
        <begin position="143"/>
        <end position="163"/>
    </location>
</feature>
<dbReference type="GO" id="GO:0005886">
    <property type="term" value="C:plasma membrane"/>
    <property type="evidence" value="ECO:0007669"/>
    <property type="project" value="UniProtKB-SubCell"/>
</dbReference>
<dbReference type="OrthoDB" id="9793283at2"/>
<name>A0A371IQ12_9FIRM</name>
<evidence type="ECO:0000256" key="6">
    <source>
        <dbReference type="ARBA" id="ARBA00023136"/>
    </source>
</evidence>
<dbReference type="Proteomes" id="UP000243494">
    <property type="component" value="Unassembled WGS sequence"/>
</dbReference>
<feature type="transmembrane region" description="Helical" evidence="7">
    <location>
        <begin position="169"/>
        <end position="189"/>
    </location>
</feature>
<dbReference type="SUPFAM" id="SSF103473">
    <property type="entry name" value="MFS general substrate transporter"/>
    <property type="match status" value="1"/>
</dbReference>
<accession>A0A371IQ12</accession>
<reference evidence="9 10" key="1">
    <citation type="journal article" date="2017" name="Genome Announc.">
        <title>Draft Genome Sequence of Romboutsia maritimum sp. nov. Strain CCRI-22766(T), Isolated from Coastal Estuarine Mud.</title>
        <authorList>
            <person name="Maheux A.F."/>
            <person name="Boudreau D.K."/>
            <person name="Berube E."/>
            <person name="Boissinot M."/>
            <person name="Raymond F."/>
            <person name="Brodeur S."/>
            <person name="Corbeil J."/>
            <person name="Brightwell G."/>
            <person name="Broda D."/>
            <person name="Omar R.F."/>
            <person name="Bergeron M.G."/>
        </authorList>
    </citation>
    <scope>NUCLEOTIDE SEQUENCE [LARGE SCALE GENOMIC DNA]</scope>
    <source>
        <strain evidence="9 10">CCRI-22766</strain>
    </source>
</reference>
<comment type="subcellular location">
    <subcellularLocation>
        <location evidence="1">Cell membrane</location>
        <topology evidence="1">Multi-pass membrane protein</topology>
    </subcellularLocation>
</comment>
<dbReference type="InterPro" id="IPR050171">
    <property type="entry name" value="MFS_Transporters"/>
</dbReference>
<organism evidence="9 10">
    <name type="scientific">Romboutsia maritimum</name>
    <dbReference type="NCBI Taxonomy" id="2020948"/>
    <lineage>
        <taxon>Bacteria</taxon>
        <taxon>Bacillati</taxon>
        <taxon>Bacillota</taxon>
        <taxon>Clostridia</taxon>
        <taxon>Peptostreptococcales</taxon>
        <taxon>Peptostreptococcaceae</taxon>
        <taxon>Romboutsia</taxon>
    </lineage>
</organism>
<proteinExistence type="predicted"/>
<dbReference type="InterPro" id="IPR036259">
    <property type="entry name" value="MFS_trans_sf"/>
</dbReference>
<keyword evidence="10" id="KW-1185">Reference proteome</keyword>
<dbReference type="PANTHER" id="PTHR23517:SF2">
    <property type="entry name" value="MULTIDRUG RESISTANCE PROTEIN MDTH"/>
    <property type="match status" value="1"/>
</dbReference>
<evidence type="ECO:0000256" key="2">
    <source>
        <dbReference type="ARBA" id="ARBA00022448"/>
    </source>
</evidence>
<feature type="transmembrane region" description="Helical" evidence="7">
    <location>
        <begin position="289"/>
        <end position="306"/>
    </location>
</feature>
<dbReference type="AlphaFoldDB" id="A0A371IQ12"/>
<evidence type="ECO:0000256" key="5">
    <source>
        <dbReference type="ARBA" id="ARBA00022989"/>
    </source>
</evidence>
<evidence type="ECO:0000256" key="7">
    <source>
        <dbReference type="SAM" id="Phobius"/>
    </source>
</evidence>
<dbReference type="GO" id="GO:0022857">
    <property type="term" value="F:transmembrane transporter activity"/>
    <property type="evidence" value="ECO:0007669"/>
    <property type="project" value="InterPro"/>
</dbReference>